<protein>
    <submittedName>
        <fullName evidence="2">YbaN family protein</fullName>
    </submittedName>
</protein>
<name>A0A7X1F8N2_9SPHN</name>
<dbReference type="PANTHER" id="PTHR35813:SF1">
    <property type="entry name" value="INNER MEMBRANE PROTEIN YBAN"/>
    <property type="match status" value="1"/>
</dbReference>
<organism evidence="2 3">
    <name type="scientific">Novosphingobium aerophilum</name>
    <dbReference type="NCBI Taxonomy" id="2839843"/>
    <lineage>
        <taxon>Bacteria</taxon>
        <taxon>Pseudomonadati</taxon>
        <taxon>Pseudomonadota</taxon>
        <taxon>Alphaproteobacteria</taxon>
        <taxon>Sphingomonadales</taxon>
        <taxon>Sphingomonadaceae</taxon>
        <taxon>Novosphingobium</taxon>
    </lineage>
</organism>
<dbReference type="InterPro" id="IPR007401">
    <property type="entry name" value="DUF454"/>
</dbReference>
<keyword evidence="1" id="KW-0812">Transmembrane</keyword>
<dbReference type="EMBL" id="JACLAU010000013">
    <property type="protein sequence ID" value="MBC2652034.1"/>
    <property type="molecule type" value="Genomic_DNA"/>
</dbReference>
<proteinExistence type="predicted"/>
<dbReference type="PANTHER" id="PTHR35813">
    <property type="entry name" value="INNER MEMBRANE PROTEIN YBAN"/>
    <property type="match status" value="1"/>
</dbReference>
<dbReference type="Proteomes" id="UP000520156">
    <property type="component" value="Unassembled WGS sequence"/>
</dbReference>
<dbReference type="GO" id="GO:0005886">
    <property type="term" value="C:plasma membrane"/>
    <property type="evidence" value="ECO:0007669"/>
    <property type="project" value="TreeGrafter"/>
</dbReference>
<keyword evidence="1" id="KW-1133">Transmembrane helix</keyword>
<dbReference type="AlphaFoldDB" id="A0A7X1F8N2"/>
<feature type="transmembrane region" description="Helical" evidence="1">
    <location>
        <begin position="76"/>
        <end position="97"/>
    </location>
</feature>
<sequence>MTRPFWLTAGLLAVGLGVLGIALPLLPTVPFFLLAAFCFARSNPVWEQRLLDHPRYGPPLRQWRERRAIPRRAKRAALIGMGISVAISAVFMGWPWVLAPALVCAASGWWIWTRAE</sequence>
<gene>
    <name evidence="2" type="ORF">H7F49_09985</name>
</gene>
<reference evidence="2 3" key="1">
    <citation type="submission" date="2020-08" db="EMBL/GenBank/DDBJ databases">
        <title>The genome sequence of Novosphingobium flavum 4Y4.</title>
        <authorList>
            <person name="Liu Y."/>
        </authorList>
    </citation>
    <scope>NUCLEOTIDE SEQUENCE [LARGE SCALE GENOMIC DNA]</scope>
    <source>
        <strain evidence="2 3">4Y4</strain>
    </source>
</reference>
<accession>A0A7X1F8N2</accession>
<dbReference type="Pfam" id="PF04304">
    <property type="entry name" value="DUF454"/>
    <property type="match status" value="1"/>
</dbReference>
<comment type="caution">
    <text evidence="2">The sequence shown here is derived from an EMBL/GenBank/DDBJ whole genome shotgun (WGS) entry which is preliminary data.</text>
</comment>
<keyword evidence="1" id="KW-0472">Membrane</keyword>
<evidence type="ECO:0000256" key="1">
    <source>
        <dbReference type="SAM" id="Phobius"/>
    </source>
</evidence>
<keyword evidence="3" id="KW-1185">Reference proteome</keyword>
<evidence type="ECO:0000313" key="2">
    <source>
        <dbReference type="EMBL" id="MBC2652034.1"/>
    </source>
</evidence>
<feature type="transmembrane region" description="Helical" evidence="1">
    <location>
        <begin position="6"/>
        <end position="39"/>
    </location>
</feature>
<evidence type="ECO:0000313" key="3">
    <source>
        <dbReference type="Proteomes" id="UP000520156"/>
    </source>
</evidence>
<dbReference type="PIRSF" id="PIRSF016789">
    <property type="entry name" value="DUF454"/>
    <property type="match status" value="1"/>
</dbReference>